<proteinExistence type="predicted"/>
<keyword evidence="3" id="KW-1185">Reference proteome</keyword>
<evidence type="ECO:0000313" key="2">
    <source>
        <dbReference type="EMBL" id="MEQ7849333.1"/>
    </source>
</evidence>
<dbReference type="InterPro" id="IPR027417">
    <property type="entry name" value="P-loop_NTPase"/>
</dbReference>
<dbReference type="Proteomes" id="UP001482520">
    <property type="component" value="Unassembled WGS sequence"/>
</dbReference>
<dbReference type="RefSeq" id="WP_349805639.1">
    <property type="nucleotide sequence ID" value="NZ_JBEGDP010000036.1"/>
</dbReference>
<evidence type="ECO:0000256" key="1">
    <source>
        <dbReference type="SAM" id="MobiDB-lite"/>
    </source>
</evidence>
<feature type="compositionally biased region" description="Low complexity" evidence="1">
    <location>
        <begin position="16"/>
        <end position="29"/>
    </location>
</feature>
<organism evidence="2 3">
    <name type="scientific">Nocardioides kribbensis</name>
    <dbReference type="NCBI Taxonomy" id="305517"/>
    <lineage>
        <taxon>Bacteria</taxon>
        <taxon>Bacillati</taxon>
        <taxon>Actinomycetota</taxon>
        <taxon>Actinomycetes</taxon>
        <taxon>Propionibacteriales</taxon>
        <taxon>Nocardioidaceae</taxon>
        <taxon>Nocardioides</taxon>
    </lineage>
</organism>
<comment type="caution">
    <text evidence="2">The sequence shown here is derived from an EMBL/GenBank/DDBJ whole genome shotgun (WGS) entry which is preliminary data.</text>
</comment>
<protein>
    <submittedName>
        <fullName evidence="2">Sulfotransferase family protein</fullName>
    </submittedName>
</protein>
<dbReference type="SUPFAM" id="SSF52540">
    <property type="entry name" value="P-loop containing nucleoside triphosphate hydrolases"/>
    <property type="match status" value="1"/>
</dbReference>
<dbReference type="EMBL" id="JBEGDP010000036">
    <property type="protein sequence ID" value="MEQ7849333.1"/>
    <property type="molecule type" value="Genomic_DNA"/>
</dbReference>
<evidence type="ECO:0000313" key="3">
    <source>
        <dbReference type="Proteomes" id="UP001482520"/>
    </source>
</evidence>
<accession>A0ABV1P3L3</accession>
<dbReference type="Gene3D" id="3.40.50.300">
    <property type="entry name" value="P-loop containing nucleotide triphosphate hydrolases"/>
    <property type="match status" value="1"/>
</dbReference>
<sequence>MSSETPGSTPTPEPGSDPAAPVDAADPLADAPPVPRRIVFVVGSGRSGTSTMAGTLQALGMHVPQPEVVADETNPKGFGEPQWVVDFHDELLKRCNVQVSDGRPSAWFESGKLATFGPLRTRLHTWLEEQFVEGGPELVVKDPRMAWFLGLWRAAALRCDATPAYVTMLRPPTEVVGSKQKYYSSKFGEISRTAAWVNMMLHTERSTRGSVRAFVRYGDLLQDWTVPVFGVGQRFDLDAVKSASANDIRAVHQFIDPSLRRVQLTWDDVEVPRRLREIAQESWLALDRLADDDGDVAATHERLDELRAAYAELYDESAAIAESAALAARREALAKVAPPQTSTAAGGGRVDKVPHKVRALVPPSVRRGLRKAAGRSR</sequence>
<name>A0ABV1P3L3_9ACTN</name>
<reference evidence="2 3" key="1">
    <citation type="submission" date="2024-02" db="EMBL/GenBank/DDBJ databases">
        <title>Full genome sequence of Nocardioides kribbensis.</title>
        <authorList>
            <person name="Poletto B.L."/>
            <person name="Silva G."/>
            <person name="Galante D."/>
            <person name="Campos K.R."/>
            <person name="Santos M.B.N."/>
            <person name="Sacchi C.T."/>
        </authorList>
    </citation>
    <scope>NUCLEOTIDE SEQUENCE [LARGE SCALE GENOMIC DNA]</scope>
    <source>
        <strain evidence="2 3">O4R</strain>
    </source>
</reference>
<feature type="region of interest" description="Disordered" evidence="1">
    <location>
        <begin position="1"/>
        <end position="31"/>
    </location>
</feature>
<gene>
    <name evidence="2" type="ORF">V6R90_18805</name>
</gene>